<dbReference type="PROSITE" id="PS50048">
    <property type="entry name" value="ZN2_CY6_FUNGAL_2"/>
    <property type="match status" value="1"/>
</dbReference>
<dbReference type="GO" id="GO:0005634">
    <property type="term" value="C:nucleus"/>
    <property type="evidence" value="ECO:0007669"/>
    <property type="project" value="UniProtKB-SubCell"/>
</dbReference>
<evidence type="ECO:0000259" key="5">
    <source>
        <dbReference type="PROSITE" id="PS50048"/>
    </source>
</evidence>
<evidence type="ECO:0000256" key="3">
    <source>
        <dbReference type="ARBA" id="ARBA00023242"/>
    </source>
</evidence>
<dbReference type="EMBL" id="HG937693">
    <property type="protein sequence ID" value="CDP35086.1"/>
    <property type="molecule type" value="Genomic_DNA"/>
</dbReference>
<dbReference type="PANTHER" id="PTHR31001:SF40">
    <property type="entry name" value="ZN(II)2CYS6 TRANSCRIPTION FACTOR (EUROFUNG)"/>
    <property type="match status" value="1"/>
</dbReference>
<reference evidence="6" key="1">
    <citation type="submission" date="2014-02" db="EMBL/GenBank/DDBJ databases">
        <authorList>
            <person name="Genoscope - CEA"/>
        </authorList>
    </citation>
    <scope>NUCLEOTIDE SEQUENCE</scope>
    <source>
        <strain evidence="6">LS3</strain>
    </source>
</reference>
<dbReference type="CDD" id="cd00067">
    <property type="entry name" value="GAL4"/>
    <property type="match status" value="1"/>
</dbReference>
<dbReference type="GO" id="GO:0008270">
    <property type="term" value="F:zinc ion binding"/>
    <property type="evidence" value="ECO:0007669"/>
    <property type="project" value="InterPro"/>
</dbReference>
<dbReference type="GO" id="GO:0006351">
    <property type="term" value="P:DNA-templated transcription"/>
    <property type="evidence" value="ECO:0007669"/>
    <property type="project" value="InterPro"/>
</dbReference>
<dbReference type="Pfam" id="PF04082">
    <property type="entry name" value="Fungal_trans"/>
    <property type="match status" value="1"/>
</dbReference>
<keyword evidence="2" id="KW-0479">Metal-binding</keyword>
<dbReference type="InterPro" id="IPR036864">
    <property type="entry name" value="Zn2-C6_fun-type_DNA-bd_sf"/>
</dbReference>
<dbReference type="SMART" id="SM00906">
    <property type="entry name" value="Fungal_trans"/>
    <property type="match status" value="1"/>
</dbReference>
<keyword evidence="3" id="KW-0539">Nucleus</keyword>
<dbReference type="SMART" id="SM00066">
    <property type="entry name" value="GAL4"/>
    <property type="match status" value="1"/>
</dbReference>
<evidence type="ECO:0000313" key="6">
    <source>
        <dbReference type="EMBL" id="CDP35086.1"/>
    </source>
</evidence>
<dbReference type="CDD" id="cd12148">
    <property type="entry name" value="fungal_TF_MHR"/>
    <property type="match status" value="1"/>
</dbReference>
<dbReference type="GO" id="GO:0000981">
    <property type="term" value="F:DNA-binding transcription factor activity, RNA polymerase II-specific"/>
    <property type="evidence" value="ECO:0007669"/>
    <property type="project" value="InterPro"/>
</dbReference>
<protein>
    <submittedName>
        <fullName evidence="6">ARAD1C27280p</fullName>
    </submittedName>
</protein>
<reference evidence="6" key="2">
    <citation type="submission" date="2014-06" db="EMBL/GenBank/DDBJ databases">
        <title>The complete genome of Blastobotrys (Arxula) adeninivorans LS3 - a yeast of biotechnological interest.</title>
        <authorList>
            <person name="Kunze G."/>
            <person name="Gaillardin C."/>
            <person name="Czernicka M."/>
            <person name="Durrens P."/>
            <person name="Martin T."/>
            <person name="Boer E."/>
            <person name="Gabaldon T."/>
            <person name="Cruz J."/>
            <person name="Talla E."/>
            <person name="Marck C."/>
            <person name="Goffeau A."/>
            <person name="Barbe V."/>
            <person name="Baret P."/>
            <person name="Baronian K."/>
            <person name="Beier S."/>
            <person name="Bleykasten C."/>
            <person name="Bode R."/>
            <person name="Casaregola S."/>
            <person name="Despons L."/>
            <person name="Fairhead C."/>
            <person name="Giersberg M."/>
            <person name="Gierski P."/>
            <person name="Hahnel U."/>
            <person name="Hartmann A."/>
            <person name="Jankowska D."/>
            <person name="Jubin C."/>
            <person name="Jung P."/>
            <person name="Lafontaine I."/>
            <person name="Leh-Louis V."/>
            <person name="Lemaire M."/>
            <person name="Marcet-Houben M."/>
            <person name="Mascher M."/>
            <person name="Morel G."/>
            <person name="Richard G.-F."/>
            <person name="Riechen J."/>
            <person name="Sacerdot C."/>
            <person name="Sarkar A."/>
            <person name="Savel G."/>
            <person name="Schacherer J."/>
            <person name="Sherman D."/>
            <person name="Straub M.-L."/>
            <person name="Stein N."/>
            <person name="Thierry A."/>
            <person name="Trautwein-Schult A."/>
            <person name="Westhof E."/>
            <person name="Worch S."/>
            <person name="Dujon B."/>
            <person name="Souciet J.-L."/>
            <person name="Wincker P."/>
            <person name="Scholz U."/>
            <person name="Neuveglise N."/>
        </authorList>
    </citation>
    <scope>NUCLEOTIDE SEQUENCE</scope>
    <source>
        <strain evidence="6">LS3</strain>
    </source>
</reference>
<dbReference type="InterPro" id="IPR050613">
    <property type="entry name" value="Sec_Metabolite_Reg"/>
</dbReference>
<dbReference type="SUPFAM" id="SSF57701">
    <property type="entry name" value="Zn2/Cys6 DNA-binding domain"/>
    <property type="match status" value="1"/>
</dbReference>
<dbReference type="InterPro" id="IPR007219">
    <property type="entry name" value="XnlR_reg_dom"/>
</dbReference>
<sequence>MSGFDLELPPQALPTPGSSRSGPLESPEDGSFTAMPNGTEDNIFSKYANSTISTAGSSVSSNSNSNSNTTNEPRPSGKKRRRRPLNCNFCRSRKLKCDRQLPCSNCVKRKAGAQCTYVGDEGQEISGEAPIAQPKIYMGKGVRKQPPAVTIKSLFRTDQEKGAESNYHMKDRLDKMENLILSILNNGDRNGSTSTDGDDGQQHAADEVMAYDLKRDDLDHDIMRIGDSLGMMKLDRKGKSVYLGEMHWSTLMDDVNEIQDFFQRLRQQYEAQAAENATDQEEACFPNLGPEVTTSAIPFAGSGGRAGLSTAQDILSLIPERAVCDKLVSRFMGSWQPVMPVLHRPTFQAAYDRFWQDPQHTELIYLALLFAVLALGMQSYTPSELPKELKDKPQLYNQWVQAMETCSHLSRITLKPSLINIRVLLLWIFVLAGTYNAKEFMERSWVIMGTLTRTAQSMGLHRDPRWFSLSPFESHERRRLWSLVQNLDGFLSISQGLPSGLRLCETDTSEPLNINDEDISPSSVNVPSKYGLAVATSQTFLICRTRLQRIIAQIVEFNLSLTRKKTYEQALKLDSQLRETYNSIPLFLRTKAHASLANEPAELVVQRFLLEMDYLKGIVSLHRPFTRSTDVSHRQSITEVYEASACILERHRWFYCSMDAMRTRNRFFAPLAVITTPQMFHAAMTIMVHLLRDYDKDPVDGDAKVELVKSSIPAFEFPNFLPSYNAWQVMMLNVIVEQLQERIVMSPEERRRLDYQIKSKNASRTLEMWASDNDPSVEHMDKSPGLYSGSDGVSPLGTSGSASSGSNGQPDKDGYVASAMLAPSSGMMFDDDLLKGVSDAVGADEWDQIMKNVEVDWLSGQTQQDFTFN</sequence>
<dbReference type="GO" id="GO:0003677">
    <property type="term" value="F:DNA binding"/>
    <property type="evidence" value="ECO:0007669"/>
    <property type="project" value="InterPro"/>
</dbReference>
<comment type="subcellular location">
    <subcellularLocation>
        <location evidence="1">Nucleus</location>
    </subcellularLocation>
</comment>
<gene>
    <name evidence="6" type="ORF">GNLVRS02_ARAD1C27280g</name>
</gene>
<accession>A0A060T7C5</accession>
<name>A0A060T7C5_BLAAD</name>
<dbReference type="PANTHER" id="PTHR31001">
    <property type="entry name" value="UNCHARACTERIZED TRANSCRIPTIONAL REGULATORY PROTEIN"/>
    <property type="match status" value="1"/>
</dbReference>
<dbReference type="AlphaFoldDB" id="A0A060T7C5"/>
<feature type="region of interest" description="Disordered" evidence="4">
    <location>
        <begin position="766"/>
        <end position="816"/>
    </location>
</feature>
<evidence type="ECO:0000256" key="4">
    <source>
        <dbReference type="SAM" id="MobiDB-lite"/>
    </source>
</evidence>
<feature type="domain" description="Zn(2)-C6 fungal-type" evidence="5">
    <location>
        <begin position="86"/>
        <end position="117"/>
    </location>
</feature>
<organism evidence="6">
    <name type="scientific">Blastobotrys adeninivorans</name>
    <name type="common">Yeast</name>
    <name type="synonym">Arxula adeninivorans</name>
    <dbReference type="NCBI Taxonomy" id="409370"/>
    <lineage>
        <taxon>Eukaryota</taxon>
        <taxon>Fungi</taxon>
        <taxon>Dikarya</taxon>
        <taxon>Ascomycota</taxon>
        <taxon>Saccharomycotina</taxon>
        <taxon>Dipodascomycetes</taxon>
        <taxon>Dipodascales</taxon>
        <taxon>Trichomonascaceae</taxon>
        <taxon>Blastobotrys</taxon>
    </lineage>
</organism>
<feature type="region of interest" description="Disordered" evidence="4">
    <location>
        <begin position="1"/>
        <end position="83"/>
    </location>
</feature>
<evidence type="ECO:0000256" key="1">
    <source>
        <dbReference type="ARBA" id="ARBA00004123"/>
    </source>
</evidence>
<evidence type="ECO:0000256" key="2">
    <source>
        <dbReference type="ARBA" id="ARBA00022723"/>
    </source>
</evidence>
<dbReference type="Gene3D" id="4.10.240.10">
    <property type="entry name" value="Zn(2)-C6 fungal-type DNA-binding domain"/>
    <property type="match status" value="1"/>
</dbReference>
<dbReference type="Pfam" id="PF00172">
    <property type="entry name" value="Zn_clus"/>
    <property type="match status" value="1"/>
</dbReference>
<feature type="compositionally biased region" description="Low complexity" evidence="4">
    <location>
        <begin position="49"/>
        <end position="74"/>
    </location>
</feature>
<dbReference type="PhylomeDB" id="A0A060T7C5"/>
<dbReference type="InterPro" id="IPR001138">
    <property type="entry name" value="Zn2Cys6_DnaBD"/>
</dbReference>
<feature type="compositionally biased region" description="Low complexity" evidence="4">
    <location>
        <begin position="794"/>
        <end position="808"/>
    </location>
</feature>
<proteinExistence type="predicted"/>